<evidence type="ECO:0000313" key="3">
    <source>
        <dbReference type="Proteomes" id="UP001281614"/>
    </source>
</evidence>
<dbReference type="Proteomes" id="UP001281614">
    <property type="component" value="Unassembled WGS sequence"/>
</dbReference>
<dbReference type="EMBL" id="VYYT01000554">
    <property type="protein sequence ID" value="KAK2732229.1"/>
    <property type="molecule type" value="Genomic_DNA"/>
</dbReference>
<feature type="region of interest" description="Disordered" evidence="1">
    <location>
        <begin position="14"/>
        <end position="36"/>
    </location>
</feature>
<proteinExistence type="predicted"/>
<feature type="compositionally biased region" description="Basic and acidic residues" evidence="1">
    <location>
        <begin position="128"/>
        <end position="138"/>
    </location>
</feature>
<protein>
    <submittedName>
        <fullName evidence="2">Uncharacterized protein</fullName>
    </submittedName>
</protein>
<dbReference type="AlphaFoldDB" id="A0AAD9Y217"/>
<comment type="caution">
    <text evidence="2">The sequence shown here is derived from an EMBL/GenBank/DDBJ whole genome shotgun (WGS) entry which is preliminary data.</text>
</comment>
<feature type="region of interest" description="Disordered" evidence="1">
    <location>
        <begin position="117"/>
        <end position="165"/>
    </location>
</feature>
<reference evidence="2" key="1">
    <citation type="submission" date="2023-02" db="EMBL/GenBank/DDBJ databases">
        <title>Colletotrichum kahawae CIFC_Que2 genome sequencing and assembly.</title>
        <authorList>
            <person name="Baroncelli R."/>
        </authorList>
    </citation>
    <scope>NUCLEOTIDE SEQUENCE</scope>
    <source>
        <strain evidence="2">CIFC_Que2</strain>
    </source>
</reference>
<organism evidence="2 3">
    <name type="scientific">Colletotrichum kahawae</name>
    <name type="common">Coffee berry disease fungus</name>
    <dbReference type="NCBI Taxonomy" id="34407"/>
    <lineage>
        <taxon>Eukaryota</taxon>
        <taxon>Fungi</taxon>
        <taxon>Dikarya</taxon>
        <taxon>Ascomycota</taxon>
        <taxon>Pezizomycotina</taxon>
        <taxon>Sordariomycetes</taxon>
        <taxon>Hypocreomycetidae</taxon>
        <taxon>Glomerellales</taxon>
        <taxon>Glomerellaceae</taxon>
        <taxon>Colletotrichum</taxon>
        <taxon>Colletotrichum gloeosporioides species complex</taxon>
    </lineage>
</organism>
<feature type="region of interest" description="Disordered" evidence="1">
    <location>
        <begin position="50"/>
        <end position="102"/>
    </location>
</feature>
<feature type="compositionally biased region" description="Basic and acidic residues" evidence="1">
    <location>
        <begin position="68"/>
        <end position="80"/>
    </location>
</feature>
<gene>
    <name evidence="2" type="ORF">CKAH01_02175</name>
</gene>
<feature type="compositionally biased region" description="Polar residues" evidence="1">
    <location>
        <begin position="84"/>
        <end position="102"/>
    </location>
</feature>
<feature type="compositionally biased region" description="Acidic residues" evidence="1">
    <location>
        <begin position="146"/>
        <end position="157"/>
    </location>
</feature>
<feature type="compositionally biased region" description="Basic and acidic residues" evidence="1">
    <location>
        <begin position="16"/>
        <end position="32"/>
    </location>
</feature>
<sequence>MKDAGLVWTATVRTGEGCDGRSHGDGHTEDRASSAVVAGSSDLRLADVVSVSEKQQQGGRPGLSSSLREGRYGSVDVDRRRLTHTTQGKQPRIPTQYNTSNPTESRLICVLAEAPVLGRQSSSGSGRGKQEQTPDRRGQGRGQRQEEEEEEEEEEGLDSVVGRHSSQARVLMCALPRGPVKMPITEPREKRGGKTTTTMLLKL</sequence>
<keyword evidence="3" id="KW-1185">Reference proteome</keyword>
<evidence type="ECO:0000313" key="2">
    <source>
        <dbReference type="EMBL" id="KAK2732229.1"/>
    </source>
</evidence>
<feature type="compositionally biased region" description="Polar residues" evidence="1">
    <location>
        <begin position="52"/>
        <end position="67"/>
    </location>
</feature>
<evidence type="ECO:0000256" key="1">
    <source>
        <dbReference type="SAM" id="MobiDB-lite"/>
    </source>
</evidence>
<name>A0AAD9Y217_COLKA</name>
<accession>A0AAD9Y217</accession>